<dbReference type="SUPFAM" id="SSF103025">
    <property type="entry name" value="Folate-binding domain"/>
    <property type="match status" value="1"/>
</dbReference>
<comment type="caution">
    <text evidence="2">The sequence shown here is derived from an EMBL/GenBank/DDBJ whole genome shotgun (WGS) entry which is preliminary data.</text>
</comment>
<dbReference type="InterPro" id="IPR045179">
    <property type="entry name" value="YgfZ/GcvT"/>
</dbReference>
<dbReference type="AlphaFoldDB" id="A0A7C2VIR1"/>
<keyword evidence="1" id="KW-0809">Transit peptide</keyword>
<protein>
    <submittedName>
        <fullName evidence="2">Folate-binding protein</fullName>
    </submittedName>
</protein>
<sequence>MHWIRLKNSKIRVYGKEGKLLPKGMAEEHTAFLHNLLSNDIKGMADNTMTYNLWLRQNGFPIGEFYVLKLGNSYLLDTPLDRSFVLEEFSRLKLSMRVYFEALDMDHVFIFGEGARDFILSSFGVELKEGEAKELNGMLVARNDIRLREEGYDIIGENLNIDLKEEEGVKEEDFEHERILRMVPRLGKELKEGFSPLEACLLKYAISLTKGCYVGQEAIARVHYRGRPARTLALFEGEELSEGQVIKSGEKKVGIITSVSPKGHVALGYILRSSLQAPLSLEDGREIKLIKTCD</sequence>
<evidence type="ECO:0000256" key="1">
    <source>
        <dbReference type="ARBA" id="ARBA00022946"/>
    </source>
</evidence>
<evidence type="ECO:0000313" key="2">
    <source>
        <dbReference type="EMBL" id="HEW46816.1"/>
    </source>
</evidence>
<accession>A0A7C2VIR1</accession>
<gene>
    <name evidence="2" type="ORF">ENO47_09215</name>
</gene>
<organism evidence="2">
    <name type="scientific">Hydrogenobacter sp</name>
    <dbReference type="NCBI Taxonomy" id="2152829"/>
    <lineage>
        <taxon>Bacteria</taxon>
        <taxon>Pseudomonadati</taxon>
        <taxon>Aquificota</taxon>
        <taxon>Aquificia</taxon>
        <taxon>Aquificales</taxon>
        <taxon>Aquificaceae</taxon>
        <taxon>Hydrogenobacter</taxon>
    </lineage>
</organism>
<proteinExistence type="predicted"/>
<dbReference type="GO" id="GO:0016226">
    <property type="term" value="P:iron-sulfur cluster assembly"/>
    <property type="evidence" value="ECO:0007669"/>
    <property type="project" value="TreeGrafter"/>
</dbReference>
<dbReference type="PANTHER" id="PTHR22602:SF0">
    <property type="entry name" value="TRANSFERASE CAF17, MITOCHONDRIAL-RELATED"/>
    <property type="match status" value="1"/>
</dbReference>
<dbReference type="EMBL" id="DSFP01000077">
    <property type="protein sequence ID" value="HEW46816.1"/>
    <property type="molecule type" value="Genomic_DNA"/>
</dbReference>
<dbReference type="Gene3D" id="3.30.1360.120">
    <property type="entry name" value="Probable tRNA modification gtpase trme, domain 1"/>
    <property type="match status" value="1"/>
</dbReference>
<dbReference type="NCBIfam" id="TIGR03317">
    <property type="entry name" value="ygfZ_signature"/>
    <property type="match status" value="1"/>
</dbReference>
<name>A0A7C2VIR1_9AQUI</name>
<dbReference type="PANTHER" id="PTHR22602">
    <property type="entry name" value="TRANSFERASE CAF17, MITOCHONDRIAL-RELATED"/>
    <property type="match status" value="1"/>
</dbReference>
<dbReference type="InterPro" id="IPR017703">
    <property type="entry name" value="YgfZ/GCV_T_CS"/>
</dbReference>
<dbReference type="InterPro" id="IPR027266">
    <property type="entry name" value="TrmE/GcvT-like"/>
</dbReference>
<reference evidence="2" key="1">
    <citation type="journal article" date="2020" name="mSystems">
        <title>Genome- and Community-Level Interaction Insights into Carbon Utilization and Element Cycling Functions of Hydrothermarchaeota in Hydrothermal Sediment.</title>
        <authorList>
            <person name="Zhou Z."/>
            <person name="Liu Y."/>
            <person name="Xu W."/>
            <person name="Pan J."/>
            <person name="Luo Z.H."/>
            <person name="Li M."/>
        </authorList>
    </citation>
    <scope>NUCLEOTIDE SEQUENCE [LARGE SCALE GENOMIC DNA]</scope>
    <source>
        <strain evidence="2">SpSt-132</strain>
    </source>
</reference>